<dbReference type="InterPro" id="IPR032675">
    <property type="entry name" value="LRR_dom_sf"/>
</dbReference>
<dbReference type="OrthoDB" id="5862043at2759"/>
<evidence type="ECO:0000313" key="2">
    <source>
        <dbReference type="Proteomes" id="UP000050761"/>
    </source>
</evidence>
<proteinExistence type="predicted"/>
<dbReference type="Gene3D" id="3.80.10.10">
    <property type="entry name" value="Ribonuclease Inhibitor"/>
    <property type="match status" value="1"/>
</dbReference>
<evidence type="ECO:0000313" key="1">
    <source>
        <dbReference type="EMBL" id="VDO89782.1"/>
    </source>
</evidence>
<organism evidence="2 3">
    <name type="scientific">Heligmosomoides polygyrus</name>
    <name type="common">Parasitic roundworm</name>
    <dbReference type="NCBI Taxonomy" id="6339"/>
    <lineage>
        <taxon>Eukaryota</taxon>
        <taxon>Metazoa</taxon>
        <taxon>Ecdysozoa</taxon>
        <taxon>Nematoda</taxon>
        <taxon>Chromadorea</taxon>
        <taxon>Rhabditida</taxon>
        <taxon>Rhabditina</taxon>
        <taxon>Rhabditomorpha</taxon>
        <taxon>Strongyloidea</taxon>
        <taxon>Heligmosomidae</taxon>
        <taxon>Heligmosomoides</taxon>
    </lineage>
</organism>
<accession>A0A3P8D0G5</accession>
<reference evidence="3" key="2">
    <citation type="submission" date="2019-09" db="UniProtKB">
        <authorList>
            <consortium name="WormBaseParasite"/>
        </authorList>
    </citation>
    <scope>IDENTIFICATION</scope>
</reference>
<name>A0A183FUC1_HELPZ</name>
<evidence type="ECO:0000313" key="3">
    <source>
        <dbReference type="WBParaSite" id="HPBE_0001176801-mRNA-1"/>
    </source>
</evidence>
<dbReference type="EMBL" id="UZAH01027225">
    <property type="protein sequence ID" value="VDO89782.1"/>
    <property type="molecule type" value="Genomic_DNA"/>
</dbReference>
<reference evidence="1 2" key="1">
    <citation type="submission" date="2018-11" db="EMBL/GenBank/DDBJ databases">
        <authorList>
            <consortium name="Pathogen Informatics"/>
        </authorList>
    </citation>
    <scope>NUCLEOTIDE SEQUENCE [LARGE SCALE GENOMIC DNA]</scope>
</reference>
<protein>
    <submittedName>
        <fullName evidence="3">ATP-dependent DNA helicase</fullName>
    </submittedName>
</protein>
<keyword evidence="2" id="KW-1185">Reference proteome</keyword>
<dbReference type="Proteomes" id="UP000050761">
    <property type="component" value="Unassembled WGS sequence"/>
</dbReference>
<dbReference type="WBParaSite" id="HPBE_0001176801-mRNA-1">
    <property type="protein sequence ID" value="HPBE_0001176801-mRNA-1"/>
    <property type="gene ID" value="HPBE_0001176801"/>
</dbReference>
<accession>A0A183FUC1</accession>
<gene>
    <name evidence="1" type="ORF">HPBE_LOCUS11769</name>
</gene>
<dbReference type="AlphaFoldDB" id="A0A183FUC1"/>
<dbReference type="SUPFAM" id="SSF52047">
    <property type="entry name" value="RNI-like"/>
    <property type="match status" value="1"/>
</dbReference>
<sequence length="652" mass="75159">MILRLVSSAEDPLYRSMVIDFSGRKHDAKTLLKQIFVYYNLEFLKLEGCELTDRDIFNVREIKCKVKYLCLWDNKFTKPWQLLAIRFPLVEHLNMERNKIPVERIGRSHEGNKLEHCTRIDVDEWDYRREKFFRAYCPSLKYVNGVKLEQLTGTQGAAATSGADDEGCTSMRENQMLSVELEEMMGSMMLKYALRTFRYCQECDSYMKSGTEVCRNPNCSLPSRTQCRSAIYTVRIRPQLELILRSVLHHLVVVHSELHLDVRGDRNRCRETTAFAAYKEDIETLEDFVRFEMNVVLTMNFDGEKNKYENNILVGLLISRKPLSQHLLKELFYRMKAALRELGEHPVLVHDKNGQEWKLRPPLSNAVTDFAAQQTLFGCPKWSSEQGCHLCTMKGERIGRLMIWFNRFPDTTERRTRESILVDSSANRNGLAGPTQMVELLTMDRCRPDSLHVLDEGITCDLFRELFTTKGHTPAAFRISKENVVTLCTSLEKLQSFTYASKIMMNIVFFLIEAGGLCPNPVASVAVLSYWILVVTLQMSHKQELNISTGYDAKAPLVRVVTVAVLVKAPCLQRYGTPNHWSSAGFESNHRRMQLRIAQSTPHCEGSLVRGFPKQMQLREHWYIPTQSELDMDSLAQHHKIFFFIAITESAS</sequence>